<gene>
    <name evidence="8" type="ORF">ACFQKD_14885</name>
</gene>
<keyword evidence="9" id="KW-1185">Reference proteome</keyword>
<evidence type="ECO:0000313" key="8">
    <source>
        <dbReference type="EMBL" id="MFC7098592.1"/>
    </source>
</evidence>
<evidence type="ECO:0000256" key="6">
    <source>
        <dbReference type="SAM" id="Phobius"/>
    </source>
</evidence>
<dbReference type="PANTHER" id="PTHR23506:SF23">
    <property type="entry name" value="GH10249P"/>
    <property type="match status" value="1"/>
</dbReference>
<evidence type="ECO:0000256" key="2">
    <source>
        <dbReference type="ARBA" id="ARBA00022448"/>
    </source>
</evidence>
<feature type="domain" description="Major facilitator superfamily (MFS) profile" evidence="7">
    <location>
        <begin position="21"/>
        <end position="425"/>
    </location>
</feature>
<keyword evidence="5 6" id="KW-0472">Membrane</keyword>
<evidence type="ECO:0000313" key="9">
    <source>
        <dbReference type="Proteomes" id="UP001596388"/>
    </source>
</evidence>
<dbReference type="AlphaFoldDB" id="A0ABD5X4T2"/>
<feature type="transmembrane region" description="Helical" evidence="6">
    <location>
        <begin position="149"/>
        <end position="169"/>
    </location>
</feature>
<organism evidence="8 9">
    <name type="scientific">Halobaculum marinum</name>
    <dbReference type="NCBI Taxonomy" id="3031996"/>
    <lineage>
        <taxon>Archaea</taxon>
        <taxon>Methanobacteriati</taxon>
        <taxon>Methanobacteriota</taxon>
        <taxon>Stenosarchaea group</taxon>
        <taxon>Halobacteria</taxon>
        <taxon>Halobacteriales</taxon>
        <taxon>Haloferacaceae</taxon>
        <taxon>Halobaculum</taxon>
    </lineage>
</organism>
<dbReference type="PROSITE" id="PS50850">
    <property type="entry name" value="MFS"/>
    <property type="match status" value="1"/>
</dbReference>
<dbReference type="InterPro" id="IPR020846">
    <property type="entry name" value="MFS_dom"/>
</dbReference>
<feature type="transmembrane region" description="Helical" evidence="6">
    <location>
        <begin position="401"/>
        <end position="421"/>
    </location>
</feature>
<dbReference type="SUPFAM" id="SSF103473">
    <property type="entry name" value="MFS general substrate transporter"/>
    <property type="match status" value="1"/>
</dbReference>
<feature type="transmembrane region" description="Helical" evidence="6">
    <location>
        <begin position="329"/>
        <end position="346"/>
    </location>
</feature>
<keyword evidence="2" id="KW-0813">Transport</keyword>
<dbReference type="InterPro" id="IPR036259">
    <property type="entry name" value="MFS_trans_sf"/>
</dbReference>
<comment type="caution">
    <text evidence="8">The sequence shown here is derived from an EMBL/GenBank/DDBJ whole genome shotgun (WGS) entry which is preliminary data.</text>
</comment>
<name>A0ABD5X4T2_9EURY</name>
<dbReference type="CDD" id="cd17325">
    <property type="entry name" value="MFS_MdtG_SLC18_like"/>
    <property type="match status" value="1"/>
</dbReference>
<comment type="subcellular location">
    <subcellularLocation>
        <location evidence="1">Membrane</location>
        <topology evidence="1">Multi-pass membrane protein</topology>
    </subcellularLocation>
</comment>
<evidence type="ECO:0000259" key="7">
    <source>
        <dbReference type="PROSITE" id="PS50850"/>
    </source>
</evidence>
<evidence type="ECO:0000256" key="5">
    <source>
        <dbReference type="ARBA" id="ARBA00023136"/>
    </source>
</evidence>
<evidence type="ECO:0000256" key="3">
    <source>
        <dbReference type="ARBA" id="ARBA00022692"/>
    </source>
</evidence>
<keyword evidence="4 6" id="KW-1133">Transmembrane helix</keyword>
<dbReference type="Proteomes" id="UP001596388">
    <property type="component" value="Unassembled WGS sequence"/>
</dbReference>
<reference evidence="8 9" key="1">
    <citation type="journal article" date="2019" name="Int. J. Syst. Evol. Microbiol.">
        <title>The Global Catalogue of Microorganisms (GCM) 10K type strain sequencing project: providing services to taxonomists for standard genome sequencing and annotation.</title>
        <authorList>
            <consortium name="The Broad Institute Genomics Platform"/>
            <consortium name="The Broad Institute Genome Sequencing Center for Infectious Disease"/>
            <person name="Wu L."/>
            <person name="Ma J."/>
        </authorList>
    </citation>
    <scope>NUCLEOTIDE SEQUENCE [LARGE SCALE GENOMIC DNA]</scope>
    <source>
        <strain evidence="8 9">DT55</strain>
    </source>
</reference>
<dbReference type="InterPro" id="IPR011701">
    <property type="entry name" value="MFS"/>
</dbReference>
<evidence type="ECO:0000256" key="4">
    <source>
        <dbReference type="ARBA" id="ARBA00022989"/>
    </source>
</evidence>
<feature type="transmembrane region" description="Helical" evidence="6">
    <location>
        <begin position="225"/>
        <end position="246"/>
    </location>
</feature>
<evidence type="ECO:0000256" key="1">
    <source>
        <dbReference type="ARBA" id="ARBA00004141"/>
    </source>
</evidence>
<sequence length="441" mass="46698">MFRYVTVVQVGNSIGLLRDREFAALAGTAFARSQAYSTLLIALALYAEDFGTTGTVEGLFGTAFAVVQLLIVLPLGRKVDTSNAKHWLLLGLAVNVVVFFGFMLVDSATHVILVRVLQGVGASILWITGSTVVGHIAPDDQNGRWLGSYNQVAAFSSLAGDVIGGYLLFSRGYTFTYVVLTGVTILAFVLVFAYLRDDPGGGTENDAGGGVATLKALLDLPMIRALVVFRLAFSVGKMAVIIFLPILARTEFGTTAFAIGWILAGGKLTKSVTQGYVGDLSDRVGNKEYFVVAGALLYGLGTALIPLSYYFEGTLDPVRFVAFGGEQVLGGAFFSLFAAYMVLGVADSIRLPASMSLFVEEGERYDSVASAMSLRSISWKVGQVAGPVGIGAIKEFVSTSVAFYTAAGFIVVSSGVFWVVFRRASAREAALADVDADVADD</sequence>
<feature type="transmembrane region" description="Helical" evidence="6">
    <location>
        <begin position="87"/>
        <end position="105"/>
    </location>
</feature>
<feature type="transmembrane region" description="Helical" evidence="6">
    <location>
        <begin position="289"/>
        <end position="309"/>
    </location>
</feature>
<dbReference type="PANTHER" id="PTHR23506">
    <property type="entry name" value="GH10249P"/>
    <property type="match status" value="1"/>
</dbReference>
<feature type="transmembrane region" description="Helical" evidence="6">
    <location>
        <begin position="22"/>
        <end position="46"/>
    </location>
</feature>
<feature type="transmembrane region" description="Helical" evidence="6">
    <location>
        <begin position="175"/>
        <end position="195"/>
    </location>
</feature>
<keyword evidence="3 6" id="KW-0812">Transmembrane</keyword>
<protein>
    <submittedName>
        <fullName evidence="8">MFS transporter</fullName>
    </submittedName>
</protein>
<feature type="transmembrane region" description="Helical" evidence="6">
    <location>
        <begin position="58"/>
        <end position="75"/>
    </location>
</feature>
<proteinExistence type="predicted"/>
<dbReference type="GO" id="GO:0016020">
    <property type="term" value="C:membrane"/>
    <property type="evidence" value="ECO:0007669"/>
    <property type="project" value="UniProtKB-SubCell"/>
</dbReference>
<dbReference type="EMBL" id="JBHTAG010000003">
    <property type="protein sequence ID" value="MFC7098592.1"/>
    <property type="molecule type" value="Genomic_DNA"/>
</dbReference>
<accession>A0ABD5X4T2</accession>
<dbReference type="RefSeq" id="WP_390219430.1">
    <property type="nucleotide sequence ID" value="NZ_JBHTAG010000003.1"/>
</dbReference>
<dbReference type="Pfam" id="PF07690">
    <property type="entry name" value="MFS_1"/>
    <property type="match status" value="1"/>
</dbReference>
<dbReference type="InterPro" id="IPR050930">
    <property type="entry name" value="MFS_Vesicular_Transporter"/>
</dbReference>
<feature type="transmembrane region" description="Helical" evidence="6">
    <location>
        <begin position="117"/>
        <end position="137"/>
    </location>
</feature>
<dbReference type="Gene3D" id="1.20.1250.20">
    <property type="entry name" value="MFS general substrate transporter like domains"/>
    <property type="match status" value="2"/>
</dbReference>